<sequence>MSHDSIPGDRQQDSMNAPEQDYNKIIEETTAAITAQGQPLSAASNGSADANSTALPPPSNQKQPPPKPPKSNRPTDYSRALCRMFFPTSGHMGFETIKTSSESPTIETIREMIAYEIRIRLSESIQQLMDVYYKDEGAIT</sequence>
<evidence type="ECO:0000256" key="1">
    <source>
        <dbReference type="SAM" id="MobiDB-lite"/>
    </source>
</evidence>
<dbReference type="AlphaFoldDB" id="A0A820M9G2"/>
<feature type="compositionally biased region" description="Low complexity" evidence="1">
    <location>
        <begin position="41"/>
        <end position="54"/>
    </location>
</feature>
<evidence type="ECO:0000313" key="2">
    <source>
        <dbReference type="EMBL" id="CAF4368767.1"/>
    </source>
</evidence>
<evidence type="ECO:0000313" key="3">
    <source>
        <dbReference type="Proteomes" id="UP000663868"/>
    </source>
</evidence>
<organism evidence="2 3">
    <name type="scientific">Adineta steineri</name>
    <dbReference type="NCBI Taxonomy" id="433720"/>
    <lineage>
        <taxon>Eukaryota</taxon>
        <taxon>Metazoa</taxon>
        <taxon>Spiralia</taxon>
        <taxon>Gnathifera</taxon>
        <taxon>Rotifera</taxon>
        <taxon>Eurotatoria</taxon>
        <taxon>Bdelloidea</taxon>
        <taxon>Adinetida</taxon>
        <taxon>Adinetidae</taxon>
        <taxon>Adineta</taxon>
    </lineage>
</organism>
<feature type="compositionally biased region" description="Pro residues" evidence="1">
    <location>
        <begin position="55"/>
        <end position="71"/>
    </location>
</feature>
<comment type="caution">
    <text evidence="2">The sequence shown here is derived from an EMBL/GenBank/DDBJ whole genome shotgun (WGS) entry which is preliminary data.</text>
</comment>
<gene>
    <name evidence="2" type="ORF">KXQ929_LOCUS49238</name>
</gene>
<dbReference type="EMBL" id="CAJOBB010020585">
    <property type="protein sequence ID" value="CAF4368767.1"/>
    <property type="molecule type" value="Genomic_DNA"/>
</dbReference>
<protein>
    <submittedName>
        <fullName evidence="2">Uncharacterized protein</fullName>
    </submittedName>
</protein>
<dbReference type="Proteomes" id="UP000663868">
    <property type="component" value="Unassembled WGS sequence"/>
</dbReference>
<feature type="compositionally biased region" description="Basic and acidic residues" evidence="1">
    <location>
        <begin position="1"/>
        <end position="12"/>
    </location>
</feature>
<feature type="region of interest" description="Disordered" evidence="1">
    <location>
        <begin position="1"/>
        <end position="78"/>
    </location>
</feature>
<proteinExistence type="predicted"/>
<accession>A0A820M9G2</accession>
<reference evidence="2" key="1">
    <citation type="submission" date="2021-02" db="EMBL/GenBank/DDBJ databases">
        <authorList>
            <person name="Nowell W R."/>
        </authorList>
    </citation>
    <scope>NUCLEOTIDE SEQUENCE</scope>
</reference>
<name>A0A820M9G2_9BILA</name>